<name>A0A439DX19_9MYCO</name>
<dbReference type="Gene3D" id="3.40.50.1010">
    <property type="entry name" value="5'-nuclease"/>
    <property type="match status" value="1"/>
</dbReference>
<accession>A0A439DX19</accession>
<keyword evidence="2" id="KW-1185">Reference proteome</keyword>
<comment type="caution">
    <text evidence="1">The sequence shown here is derived from an EMBL/GenBank/DDBJ whole genome shotgun (WGS) entry which is preliminary data.</text>
</comment>
<reference evidence="1 2" key="1">
    <citation type="submission" date="2013-06" db="EMBL/GenBank/DDBJ databases">
        <title>The draft sequence of the Mycobacterium elephantis genome.</title>
        <authorList>
            <person name="Pettersson F.B."/>
            <person name="Das S."/>
            <person name="Dasgupta S."/>
            <person name="Bhattacharya A."/>
            <person name="Kirsebom L.A."/>
        </authorList>
    </citation>
    <scope>NUCLEOTIDE SEQUENCE [LARGE SCALE GENOMIC DNA]</scope>
    <source>
        <strain evidence="1 2">DSM 44368</strain>
    </source>
</reference>
<organism evidence="1 2">
    <name type="scientific">Mycolicibacterium elephantis DSM 44368</name>
    <dbReference type="NCBI Taxonomy" id="1335622"/>
    <lineage>
        <taxon>Bacteria</taxon>
        <taxon>Bacillati</taxon>
        <taxon>Actinomycetota</taxon>
        <taxon>Actinomycetes</taxon>
        <taxon>Mycobacteriales</taxon>
        <taxon>Mycobacteriaceae</taxon>
        <taxon>Mycolicibacterium</taxon>
    </lineage>
</organism>
<dbReference type="AlphaFoldDB" id="A0A439DX19"/>
<sequence length="108" mass="11193">MVGVSHHNVLAAGFGWADARRVARSGSDGADLALQEVMATENLFQRFSSAIIVTGDGGFASPVARLIGRGLTVGVVAPRGRLSAALKLAASVSCEIDFSRSIHTPWSA</sequence>
<dbReference type="Proteomes" id="UP000287177">
    <property type="component" value="Unassembled WGS sequence"/>
</dbReference>
<dbReference type="EMBL" id="ATDN01000007">
    <property type="protein sequence ID" value="RWA21871.1"/>
    <property type="molecule type" value="Genomic_DNA"/>
</dbReference>
<gene>
    <name evidence="1" type="ORF">MELE44368_14345</name>
</gene>
<evidence type="ECO:0000313" key="1">
    <source>
        <dbReference type="EMBL" id="RWA21871.1"/>
    </source>
</evidence>
<protein>
    <submittedName>
        <fullName evidence="1">Uncharacterized protein</fullName>
    </submittedName>
</protein>
<proteinExistence type="predicted"/>
<evidence type="ECO:0000313" key="2">
    <source>
        <dbReference type="Proteomes" id="UP000287177"/>
    </source>
</evidence>